<keyword evidence="3" id="KW-1185">Reference proteome</keyword>
<dbReference type="EMBL" id="WBJX01000002">
    <property type="protein sequence ID" value="KAB1638075.1"/>
    <property type="molecule type" value="Genomic_DNA"/>
</dbReference>
<feature type="region of interest" description="Disordered" evidence="1">
    <location>
        <begin position="1"/>
        <end position="75"/>
    </location>
</feature>
<reference evidence="2 3" key="1">
    <citation type="submission" date="2019-09" db="EMBL/GenBank/DDBJ databases">
        <title>Phylogeny of genus Pseudoclavibacter and closely related genus.</title>
        <authorList>
            <person name="Li Y."/>
        </authorList>
    </citation>
    <scope>NUCLEOTIDE SEQUENCE [LARGE SCALE GENOMIC DNA]</scope>
    <source>
        <strain evidence="2 3">THG-MD12</strain>
    </source>
</reference>
<dbReference type="RefSeq" id="WP_151423176.1">
    <property type="nucleotide sequence ID" value="NZ_WBJX01000002.1"/>
</dbReference>
<dbReference type="OrthoDB" id="5122775at2"/>
<protein>
    <submittedName>
        <fullName evidence="2">Uncharacterized protein</fullName>
    </submittedName>
</protein>
<sequence>MTDEPVGADTSNEGPSAAEAAEAAERDALRSVRAVGEDRGDPDAARNESTPTPPSEVDPEAGTDADGFPVENPSG</sequence>
<evidence type="ECO:0000313" key="3">
    <source>
        <dbReference type="Proteomes" id="UP000490386"/>
    </source>
</evidence>
<gene>
    <name evidence="2" type="ORF">F8O03_06565</name>
</gene>
<evidence type="ECO:0000313" key="2">
    <source>
        <dbReference type="EMBL" id="KAB1638075.1"/>
    </source>
</evidence>
<name>A0A7J5B3A4_9MICO</name>
<evidence type="ECO:0000256" key="1">
    <source>
        <dbReference type="SAM" id="MobiDB-lite"/>
    </source>
</evidence>
<comment type="caution">
    <text evidence="2">The sequence shown here is derived from an EMBL/GenBank/DDBJ whole genome shotgun (WGS) entry which is preliminary data.</text>
</comment>
<dbReference type="Proteomes" id="UP000490386">
    <property type="component" value="Unassembled WGS sequence"/>
</dbReference>
<accession>A0A7J5B3A4</accession>
<dbReference type="AlphaFoldDB" id="A0A7J5B3A4"/>
<organism evidence="2 3">
    <name type="scientific">Pseudoclavibacter terrae</name>
    <dbReference type="NCBI Taxonomy" id="1530195"/>
    <lineage>
        <taxon>Bacteria</taxon>
        <taxon>Bacillati</taxon>
        <taxon>Actinomycetota</taxon>
        <taxon>Actinomycetes</taxon>
        <taxon>Micrococcales</taxon>
        <taxon>Microbacteriaceae</taxon>
        <taxon>Pseudoclavibacter</taxon>
    </lineage>
</organism>
<proteinExistence type="predicted"/>
<feature type="compositionally biased region" description="Basic and acidic residues" evidence="1">
    <location>
        <begin position="23"/>
        <end position="46"/>
    </location>
</feature>